<dbReference type="Proteomes" id="UP001324634">
    <property type="component" value="Chromosome"/>
</dbReference>
<organism evidence="2 3">
    <name type="scientific">Peredibacter starrii</name>
    <dbReference type="NCBI Taxonomy" id="28202"/>
    <lineage>
        <taxon>Bacteria</taxon>
        <taxon>Pseudomonadati</taxon>
        <taxon>Bdellovibrionota</taxon>
        <taxon>Bacteriovoracia</taxon>
        <taxon>Bacteriovoracales</taxon>
        <taxon>Bacteriovoracaceae</taxon>
        <taxon>Peredibacter</taxon>
    </lineage>
</organism>
<protein>
    <submittedName>
        <fullName evidence="2">Uncharacterized protein</fullName>
    </submittedName>
</protein>
<reference evidence="2 3" key="1">
    <citation type="submission" date="2023-11" db="EMBL/GenBank/DDBJ databases">
        <title>Peredibacter starrii A3.12.</title>
        <authorList>
            <person name="Mitchell R.J."/>
        </authorList>
    </citation>
    <scope>NUCLEOTIDE SEQUENCE [LARGE SCALE GENOMIC DNA]</scope>
    <source>
        <strain evidence="2 3">A3.12</strain>
    </source>
</reference>
<keyword evidence="3" id="KW-1185">Reference proteome</keyword>
<dbReference type="RefSeq" id="WP_321395867.1">
    <property type="nucleotide sequence ID" value="NZ_CP139487.1"/>
</dbReference>
<evidence type="ECO:0000313" key="2">
    <source>
        <dbReference type="EMBL" id="WPU65427.1"/>
    </source>
</evidence>
<proteinExistence type="predicted"/>
<sequence length="856" mass="95715">MKRLFLRNQIGSSLIFVFAALGILASISIYVLKVNKQMSEQTSALWQRTIADETAQSAFVIMESAMARRLWSPPPDNNCMIDEEFSVTGTLDNGATYEVNAKYIIDSKTLEMVATGKYKDYESKYLKNLKIYDVTDYLVLSKAAKTTTIAAPQYSATLPASMIARDRKVYFEGGVAFQSITDRAGSFDWDKNATVPMRNPGEINIILQAERMIFKGGIMYSPLLSPRPAPDNYPNFYNDFKDLTYDAFGPNPGPLYYWQWGGGGSFMTGDYTLANQVNASMRSGTAVSMSLIRKHFYPIAFTTGSLPLNATYASDNGTYFNDPNRWIIAYYSYGPNGVSTYGHRANFSCYTLAQGADTRYCSASNLFPRGFEAWRLSADLKGVLFTDDFEELQTQTITWDNMEAMKDDAKSCGIYVSPTSGKASSSYEDCDMSDYNFVTKYIYGNGTCNRIYRLDSESIQSKLANFSSGAYSGTAPKTLRRVIYSEVPLEIVQNQAAGLATNMSADVRKNLPLWVVNEDVNIIRPHQPDTTSPIDERPLEFRQLYFNGSSSGAMTSLKLVYISPEKTIINSPFHVPLTPGELSLDFPVVGGKIRPNYSSTTDWKHQEEDGFKYGVRIVNIKNTSLIDNTTHFNYNEGFSFRGLWSVVNSSAIQVLRNGCMMSPSESEPISGKRQEPAYIKVTGREPTLPPGHPALGRTVPPLSSRFYDKTAGIKMPLYYRPYVFQLQNNIDVYGSVINFEGTRLGVYFSDDTSSGKRNLNVPKYNRVDMYATNLIDLSKRSYVWDSGDWYNEVGTATSPIPCSVSPVTRGTTDSIHQMHIPLNLSVFTFMHVSPAEEFNSIGSIMSLPLPMIKMRK</sequence>
<name>A0AAX4HQI2_9BACT</name>
<keyword evidence="1" id="KW-0472">Membrane</keyword>
<accession>A0AAX4HQI2</accession>
<gene>
    <name evidence="2" type="ORF">SOO65_01565</name>
</gene>
<dbReference type="EMBL" id="CP139487">
    <property type="protein sequence ID" value="WPU65427.1"/>
    <property type="molecule type" value="Genomic_DNA"/>
</dbReference>
<keyword evidence="1" id="KW-0812">Transmembrane</keyword>
<evidence type="ECO:0000313" key="3">
    <source>
        <dbReference type="Proteomes" id="UP001324634"/>
    </source>
</evidence>
<keyword evidence="1" id="KW-1133">Transmembrane helix</keyword>
<dbReference type="KEGG" id="psti:SOO65_01565"/>
<dbReference type="AlphaFoldDB" id="A0AAX4HQI2"/>
<feature type="transmembrane region" description="Helical" evidence="1">
    <location>
        <begin position="12"/>
        <end position="32"/>
    </location>
</feature>
<evidence type="ECO:0000256" key="1">
    <source>
        <dbReference type="SAM" id="Phobius"/>
    </source>
</evidence>